<sequence>MELIVLRVGAQILEIPKKITATNISVLETLKLFDEEFLEVAAGVAKAEYALWLGSGISRERVADLRVVARRVLDYLSVNARAEIGDGTYKRALDKALGLALTHGEKAAVDQEADPATWANIDIIVERLVGKYALLLDTRIQGQPSDHLVWDIIDVRGTYADDQLEPDCEHTAVAVLVLEGVFPKVASANWDGLVEKAVATLSDGNETLVNVLVRAEDIAGAGGRALLHKFHGCAVQAKRHEAQYREYIVGRDQQITDWPNDPKFALMKNQLEGLSVTHRTLMIGLSAQDSNIKDIFSVGRAMLKRAWPSHPPAYVFAGDELGAEQGTMLKSVYQDDYDDRQLEIEKAAKIPAYGKPLLTALVLSVLGQKFAKLIELVDAPNMSAEERTKIIEGVIAARNLVAAQAGDTSDDKRAFMDAFVGGITRSLSIFRGEIGGLAKGIYGPVGVLPIGQMANDPYVQMSSMPELGVFLGIAGLATDVDGWRITPVTGDANMGSFSISGATGNQQKMFVISNNETLSKLIGEGVINEADSDTIVAVCSAPVARRQTNPSSRFGRGDADNSYREFSFKEIIVNATSSGEVLARLKEEATL</sequence>
<proteinExistence type="predicted"/>
<dbReference type="Proteomes" id="UP000245252">
    <property type="component" value="Unassembled WGS sequence"/>
</dbReference>
<protein>
    <submittedName>
        <fullName evidence="1">Uncharacterized protein</fullName>
    </submittedName>
</protein>
<comment type="caution">
    <text evidence="1">The sequence shown here is derived from an EMBL/GenBank/DDBJ whole genome shotgun (WGS) entry which is preliminary data.</text>
</comment>
<dbReference type="Pfam" id="PF13289">
    <property type="entry name" value="SIR2_2"/>
    <property type="match status" value="1"/>
</dbReference>
<accession>A0A2U2DH42</accession>
<reference evidence="1 2" key="1">
    <citation type="submission" date="2018-05" db="EMBL/GenBank/DDBJ databases">
        <title>The draft genome of strain NS-104.</title>
        <authorList>
            <person name="Hang P."/>
            <person name="Jiang J."/>
        </authorList>
    </citation>
    <scope>NUCLEOTIDE SEQUENCE [LARGE SCALE GENOMIC DNA]</scope>
    <source>
        <strain evidence="1 2">NS-104</strain>
    </source>
</reference>
<organism evidence="1 2">
    <name type="scientific">Metarhizobium album</name>
    <dbReference type="NCBI Taxonomy" id="2182425"/>
    <lineage>
        <taxon>Bacteria</taxon>
        <taxon>Pseudomonadati</taxon>
        <taxon>Pseudomonadota</taxon>
        <taxon>Alphaproteobacteria</taxon>
        <taxon>Hyphomicrobiales</taxon>
        <taxon>Rhizobiaceae</taxon>
        <taxon>Metarhizobium</taxon>
    </lineage>
</organism>
<name>A0A2U2DH42_9HYPH</name>
<dbReference type="OrthoDB" id="9148542at2"/>
<evidence type="ECO:0000313" key="2">
    <source>
        <dbReference type="Proteomes" id="UP000245252"/>
    </source>
</evidence>
<gene>
    <name evidence="1" type="ORF">DEM27_30175</name>
</gene>
<keyword evidence="2" id="KW-1185">Reference proteome</keyword>
<evidence type="ECO:0000313" key="1">
    <source>
        <dbReference type="EMBL" id="PWE52561.1"/>
    </source>
</evidence>
<dbReference type="EMBL" id="QFBC01000023">
    <property type="protein sequence ID" value="PWE52561.1"/>
    <property type="molecule type" value="Genomic_DNA"/>
</dbReference>
<dbReference type="AlphaFoldDB" id="A0A2U2DH42"/>